<dbReference type="RefSeq" id="WP_319073111.1">
    <property type="nucleotide sequence ID" value="NZ_JAWWMZ010000003.1"/>
</dbReference>
<dbReference type="EMBL" id="JAWWMZ010000003">
    <property type="protein sequence ID" value="MDX4953610.1"/>
    <property type="molecule type" value="Genomic_DNA"/>
</dbReference>
<name>A0AAJ2V8C0_DELAC</name>
<evidence type="ECO:0000313" key="1">
    <source>
        <dbReference type="EMBL" id="MDX4953610.1"/>
    </source>
</evidence>
<dbReference type="Pfam" id="PF11843">
    <property type="entry name" value="DUF3363"/>
    <property type="match status" value="1"/>
</dbReference>
<dbReference type="InterPro" id="IPR021795">
    <property type="entry name" value="DUF3363"/>
</dbReference>
<dbReference type="Proteomes" id="UP001287445">
    <property type="component" value="Unassembled WGS sequence"/>
</dbReference>
<sequence length="115" mass="12558">MHGESREPAVFEPGDDGRTIMGRVAEGLWKVPGDLPEQGRRYDAQRLSGVAVELKSHPTHRAAGPRDRRDLAGPAVDRWGRGLGDLGFGSEVKEALHKRAGFLVEQGLVDHLEKA</sequence>
<dbReference type="AlphaFoldDB" id="A0AAJ2V8C0"/>
<protein>
    <submittedName>
        <fullName evidence="1">DUF3363 domain-containing protein</fullName>
    </submittedName>
</protein>
<evidence type="ECO:0000313" key="2">
    <source>
        <dbReference type="Proteomes" id="UP001287445"/>
    </source>
</evidence>
<proteinExistence type="predicted"/>
<accession>A0AAJ2V8C0</accession>
<organism evidence="1 2">
    <name type="scientific">Delftia acidovorans</name>
    <name type="common">Pseudomonas acidovorans</name>
    <name type="synonym">Comamonas acidovorans</name>
    <dbReference type="NCBI Taxonomy" id="80866"/>
    <lineage>
        <taxon>Bacteria</taxon>
        <taxon>Pseudomonadati</taxon>
        <taxon>Pseudomonadota</taxon>
        <taxon>Betaproteobacteria</taxon>
        <taxon>Burkholderiales</taxon>
        <taxon>Comamonadaceae</taxon>
        <taxon>Delftia</taxon>
    </lineage>
</organism>
<reference evidence="1" key="1">
    <citation type="submission" date="2023-11" db="EMBL/GenBank/DDBJ databases">
        <title>Identification and selenium tolerance of Delftia acidovorans R3-25.</title>
        <authorList>
            <person name="Zhang S."/>
            <person name="Liu Y."/>
            <person name="Guo Y."/>
        </authorList>
    </citation>
    <scope>NUCLEOTIDE SEQUENCE</scope>
    <source>
        <strain evidence="1">R3-25</strain>
    </source>
</reference>
<gene>
    <name evidence="1" type="ORF">SGN30_09255</name>
</gene>
<comment type="caution">
    <text evidence="1">The sequence shown here is derived from an EMBL/GenBank/DDBJ whole genome shotgun (WGS) entry which is preliminary data.</text>
</comment>